<reference evidence="1" key="1">
    <citation type="journal article" date="2014" name="Front. Microbiol.">
        <title>High frequency of phylogenetically diverse reductive dehalogenase-homologous genes in deep subseafloor sedimentary metagenomes.</title>
        <authorList>
            <person name="Kawai M."/>
            <person name="Futagami T."/>
            <person name="Toyoda A."/>
            <person name="Takaki Y."/>
            <person name="Nishi S."/>
            <person name="Hori S."/>
            <person name="Arai W."/>
            <person name="Tsubouchi T."/>
            <person name="Morono Y."/>
            <person name="Uchiyama I."/>
            <person name="Ito T."/>
            <person name="Fujiyama A."/>
            <person name="Inagaki F."/>
            <person name="Takami H."/>
        </authorList>
    </citation>
    <scope>NUCLEOTIDE SEQUENCE</scope>
    <source>
        <strain evidence="1">Expedition CK06-06</strain>
    </source>
</reference>
<evidence type="ECO:0000313" key="1">
    <source>
        <dbReference type="EMBL" id="GAH14322.1"/>
    </source>
</evidence>
<organism evidence="1">
    <name type="scientific">marine sediment metagenome</name>
    <dbReference type="NCBI Taxonomy" id="412755"/>
    <lineage>
        <taxon>unclassified sequences</taxon>
        <taxon>metagenomes</taxon>
        <taxon>ecological metagenomes</taxon>
    </lineage>
</organism>
<sequence length="119" mass="13374">MTGLPLETTSMVLDTIKLNARCRPNTIQVSTFIPYPNTKLHELCARKGLLSDEQVDSIFEGRTPLVMEEEGPIADTVRAGVLPLVGLYRRLYSFSSERLARWSVMLVDRLVLSRLVPQA</sequence>
<protein>
    <submittedName>
        <fullName evidence="1">Uncharacterized protein</fullName>
    </submittedName>
</protein>
<feature type="non-terminal residue" evidence="1">
    <location>
        <position position="119"/>
    </location>
</feature>
<accession>X1D2C0</accession>
<dbReference type="InterPro" id="IPR058240">
    <property type="entry name" value="rSAM_sf"/>
</dbReference>
<dbReference type="AlphaFoldDB" id="X1D2C0"/>
<dbReference type="SUPFAM" id="SSF102114">
    <property type="entry name" value="Radical SAM enzymes"/>
    <property type="match status" value="1"/>
</dbReference>
<name>X1D2C0_9ZZZZ</name>
<gene>
    <name evidence="1" type="ORF">S01H4_52660</name>
</gene>
<dbReference type="EMBL" id="BART01030113">
    <property type="protein sequence ID" value="GAH14322.1"/>
    <property type="molecule type" value="Genomic_DNA"/>
</dbReference>
<comment type="caution">
    <text evidence="1">The sequence shown here is derived from an EMBL/GenBank/DDBJ whole genome shotgun (WGS) entry which is preliminary data.</text>
</comment>
<proteinExistence type="predicted"/>